<keyword evidence="3" id="KW-1185">Reference proteome</keyword>
<dbReference type="PROSITE" id="PS50011">
    <property type="entry name" value="PROTEIN_KINASE_DOM"/>
    <property type="match status" value="1"/>
</dbReference>
<dbReference type="GO" id="GO:0004672">
    <property type="term" value="F:protein kinase activity"/>
    <property type="evidence" value="ECO:0007669"/>
    <property type="project" value="InterPro"/>
</dbReference>
<dbReference type="Gene3D" id="1.10.510.10">
    <property type="entry name" value="Transferase(Phosphotransferase) domain 1"/>
    <property type="match status" value="1"/>
</dbReference>
<feature type="non-terminal residue" evidence="2">
    <location>
        <position position="1"/>
    </location>
</feature>
<accession>A0A8H6HWM8</accession>
<dbReference type="InterPro" id="IPR040976">
    <property type="entry name" value="Pkinase_fungal"/>
</dbReference>
<comment type="caution">
    <text evidence="2">The sequence shown here is derived from an EMBL/GenBank/DDBJ whole genome shotgun (WGS) entry which is preliminary data.</text>
</comment>
<sequence length="107" mass="12010">VCLGHAILWSIGVEHGDISEGNLMFEDVNTKKPKLCDFDLSHVRGEPSPSGYSDTGTWALMATELLTQKSMGRNIPRLYRHDFESFIADGELVLDPPLEEWAQNHIL</sequence>
<dbReference type="InterPro" id="IPR011009">
    <property type="entry name" value="Kinase-like_dom_sf"/>
</dbReference>
<protein>
    <recommendedName>
        <fullName evidence="1">Protein kinase domain-containing protein</fullName>
    </recommendedName>
</protein>
<reference evidence="2 3" key="1">
    <citation type="submission" date="2020-07" db="EMBL/GenBank/DDBJ databases">
        <title>Comparative genomics of pyrophilous fungi reveals a link between fire events and developmental genes.</title>
        <authorList>
            <consortium name="DOE Joint Genome Institute"/>
            <person name="Steindorff A.S."/>
            <person name="Carver A."/>
            <person name="Calhoun S."/>
            <person name="Stillman K."/>
            <person name="Liu H."/>
            <person name="Lipzen A."/>
            <person name="Pangilinan J."/>
            <person name="Labutti K."/>
            <person name="Bruns T.D."/>
            <person name="Grigoriev I.V."/>
        </authorList>
    </citation>
    <scope>NUCLEOTIDE SEQUENCE [LARGE SCALE GENOMIC DNA]</scope>
    <source>
        <strain evidence="2 3">CBS 144469</strain>
    </source>
</reference>
<evidence type="ECO:0000313" key="2">
    <source>
        <dbReference type="EMBL" id="KAF6753151.1"/>
    </source>
</evidence>
<dbReference type="Proteomes" id="UP000521943">
    <property type="component" value="Unassembled WGS sequence"/>
</dbReference>
<gene>
    <name evidence="2" type="ORF">DFP72DRAFT_814557</name>
</gene>
<organism evidence="2 3">
    <name type="scientific">Ephemerocybe angulata</name>
    <dbReference type="NCBI Taxonomy" id="980116"/>
    <lineage>
        <taxon>Eukaryota</taxon>
        <taxon>Fungi</taxon>
        <taxon>Dikarya</taxon>
        <taxon>Basidiomycota</taxon>
        <taxon>Agaricomycotina</taxon>
        <taxon>Agaricomycetes</taxon>
        <taxon>Agaricomycetidae</taxon>
        <taxon>Agaricales</taxon>
        <taxon>Agaricineae</taxon>
        <taxon>Psathyrellaceae</taxon>
        <taxon>Ephemerocybe</taxon>
    </lineage>
</organism>
<feature type="domain" description="Protein kinase" evidence="1">
    <location>
        <begin position="1"/>
        <end position="107"/>
    </location>
</feature>
<evidence type="ECO:0000313" key="3">
    <source>
        <dbReference type="Proteomes" id="UP000521943"/>
    </source>
</evidence>
<dbReference type="GO" id="GO:0005524">
    <property type="term" value="F:ATP binding"/>
    <property type="evidence" value="ECO:0007669"/>
    <property type="project" value="InterPro"/>
</dbReference>
<dbReference type="Pfam" id="PF17667">
    <property type="entry name" value="Pkinase_fungal"/>
    <property type="match status" value="1"/>
</dbReference>
<name>A0A8H6HWM8_9AGAR</name>
<dbReference type="InterPro" id="IPR000719">
    <property type="entry name" value="Prot_kinase_dom"/>
</dbReference>
<dbReference type="AlphaFoldDB" id="A0A8H6HWM8"/>
<evidence type="ECO:0000259" key="1">
    <source>
        <dbReference type="PROSITE" id="PS50011"/>
    </source>
</evidence>
<proteinExistence type="predicted"/>
<dbReference type="EMBL" id="JACGCI010000041">
    <property type="protein sequence ID" value="KAF6753151.1"/>
    <property type="molecule type" value="Genomic_DNA"/>
</dbReference>
<dbReference type="OrthoDB" id="5569250at2759"/>
<dbReference type="SUPFAM" id="SSF56112">
    <property type="entry name" value="Protein kinase-like (PK-like)"/>
    <property type="match status" value="1"/>
</dbReference>